<dbReference type="Gene3D" id="2.40.110.20">
    <property type="match status" value="1"/>
</dbReference>
<dbReference type="Pfam" id="PF02770">
    <property type="entry name" value="Acyl-CoA_dh_M"/>
    <property type="match status" value="1"/>
</dbReference>
<name>A0A4V1D935_9ALTE</name>
<feature type="domain" description="Adaptive response protein AidB N-terminal" evidence="9">
    <location>
        <begin position="22"/>
        <end position="177"/>
    </location>
</feature>
<accession>A0A4V1D935</accession>
<keyword evidence="3 5" id="KW-0285">Flavoprotein</keyword>
<dbReference type="Gene3D" id="1.20.140.10">
    <property type="entry name" value="Butyryl-CoA Dehydrogenase, subunit A, domain 3"/>
    <property type="match status" value="1"/>
</dbReference>
<dbReference type="InterPro" id="IPR006089">
    <property type="entry name" value="Acyl-CoA_DH_CS"/>
</dbReference>
<feature type="region of interest" description="Disordered" evidence="6">
    <location>
        <begin position="1"/>
        <end position="22"/>
    </location>
</feature>
<dbReference type="Pfam" id="PF18158">
    <property type="entry name" value="AidB_N"/>
    <property type="match status" value="1"/>
</dbReference>
<dbReference type="RefSeq" id="WP_136550020.1">
    <property type="nucleotide sequence ID" value="NZ_CP031093.1"/>
</dbReference>
<keyword evidence="5 10" id="KW-0560">Oxidoreductase</keyword>
<dbReference type="InterPro" id="IPR036250">
    <property type="entry name" value="AcylCo_DH-like_C"/>
</dbReference>
<evidence type="ECO:0000256" key="5">
    <source>
        <dbReference type="RuleBase" id="RU362125"/>
    </source>
</evidence>
<dbReference type="InterPro" id="IPR041504">
    <property type="entry name" value="AidB_N"/>
</dbReference>
<dbReference type="InterPro" id="IPR009100">
    <property type="entry name" value="AcylCoA_DH/oxidase_NM_dom_sf"/>
</dbReference>
<proteinExistence type="inferred from homology"/>
<gene>
    <name evidence="10" type="ORF">soil367_15990</name>
</gene>
<evidence type="ECO:0000313" key="11">
    <source>
        <dbReference type="Proteomes" id="UP000298049"/>
    </source>
</evidence>
<evidence type="ECO:0000259" key="9">
    <source>
        <dbReference type="Pfam" id="PF18158"/>
    </source>
</evidence>
<dbReference type="Pfam" id="PF00441">
    <property type="entry name" value="Acyl-CoA_dh_1"/>
    <property type="match status" value="1"/>
</dbReference>
<dbReference type="KEGG" id="hmi:soil367_15990"/>
<dbReference type="PROSITE" id="PS00073">
    <property type="entry name" value="ACYL_COA_DH_2"/>
    <property type="match status" value="1"/>
</dbReference>
<comment type="similarity">
    <text evidence="2 5">Belongs to the acyl-CoA dehydrogenase family.</text>
</comment>
<dbReference type="InterPro" id="IPR006091">
    <property type="entry name" value="Acyl-CoA_Oxase/DH_mid-dom"/>
</dbReference>
<keyword evidence="4 5" id="KW-0274">FAD</keyword>
<dbReference type="AlphaFoldDB" id="A0A4V1D935"/>
<evidence type="ECO:0000259" key="8">
    <source>
        <dbReference type="Pfam" id="PF02770"/>
    </source>
</evidence>
<dbReference type="SUPFAM" id="SSF47203">
    <property type="entry name" value="Acyl-CoA dehydrogenase C-terminal domain-like"/>
    <property type="match status" value="1"/>
</dbReference>
<dbReference type="SUPFAM" id="SSF56645">
    <property type="entry name" value="Acyl-CoA dehydrogenase NM domain-like"/>
    <property type="match status" value="1"/>
</dbReference>
<organism evidence="10 11">
    <name type="scientific">Hydrocarboniclastica marina</name>
    <dbReference type="NCBI Taxonomy" id="2259620"/>
    <lineage>
        <taxon>Bacteria</taxon>
        <taxon>Pseudomonadati</taxon>
        <taxon>Pseudomonadota</taxon>
        <taxon>Gammaproteobacteria</taxon>
        <taxon>Alteromonadales</taxon>
        <taxon>Alteromonadaceae</taxon>
        <taxon>Hydrocarboniclastica</taxon>
    </lineage>
</organism>
<evidence type="ECO:0000256" key="3">
    <source>
        <dbReference type="ARBA" id="ARBA00022630"/>
    </source>
</evidence>
<dbReference type="InterPro" id="IPR052904">
    <property type="entry name" value="Acyl-CoA_dehydrogenase-like"/>
</dbReference>
<evidence type="ECO:0000259" key="7">
    <source>
        <dbReference type="Pfam" id="PF00441"/>
    </source>
</evidence>
<dbReference type="PANTHER" id="PTHR42707:SF3">
    <property type="entry name" value="ACYL-COA DEHYDROGENASE AIDB-RELATED"/>
    <property type="match status" value="1"/>
</dbReference>
<dbReference type="PANTHER" id="PTHR42707">
    <property type="entry name" value="ACYL-COA DEHYDROGENASE"/>
    <property type="match status" value="1"/>
</dbReference>
<protein>
    <submittedName>
        <fullName evidence="10">Isovaleryl-CoA dehydrogenase</fullName>
        <ecNumber evidence="10">1.3.8.4</ecNumber>
    </submittedName>
</protein>
<dbReference type="EMBL" id="CP031093">
    <property type="protein sequence ID" value="QCF27310.1"/>
    <property type="molecule type" value="Genomic_DNA"/>
</dbReference>
<dbReference type="OrthoDB" id="9771038at2"/>
<dbReference type="Proteomes" id="UP000298049">
    <property type="component" value="Chromosome"/>
</dbReference>
<dbReference type="EC" id="1.3.8.4" evidence="10"/>
<feature type="domain" description="Acyl-CoA dehydrogenase/oxidase C-terminal" evidence="7">
    <location>
        <begin position="299"/>
        <end position="453"/>
    </location>
</feature>
<evidence type="ECO:0000256" key="1">
    <source>
        <dbReference type="ARBA" id="ARBA00001974"/>
    </source>
</evidence>
<reference evidence="10 11" key="1">
    <citation type="submission" date="2018-07" db="EMBL/GenBank/DDBJ databases">
        <title>Marsedoiliclastica nanhaica gen. nov. sp. nov., a novel marine hydrocarbonoclastic bacterium isolated from an in-situ enriched hydrocarbon-degrading consortium in deep-sea sediment.</title>
        <authorList>
            <person name="Dong C."/>
            <person name="Ma T."/>
            <person name="Liu R."/>
            <person name="Shao Z."/>
        </authorList>
    </citation>
    <scope>NUCLEOTIDE SEQUENCE [LARGE SCALE GENOMIC DNA]</scope>
    <source>
        <strain evidence="11">soil36-7</strain>
    </source>
</reference>
<evidence type="ECO:0000313" key="10">
    <source>
        <dbReference type="EMBL" id="QCF27310.1"/>
    </source>
</evidence>
<dbReference type="Gene3D" id="6.10.250.600">
    <property type="match status" value="1"/>
</dbReference>
<evidence type="ECO:0000256" key="6">
    <source>
        <dbReference type="SAM" id="MobiDB-lite"/>
    </source>
</evidence>
<dbReference type="GO" id="GO:0008470">
    <property type="term" value="F:3-methylbutanoyl-CoA dehydrogenase activity"/>
    <property type="evidence" value="ECO:0007669"/>
    <property type="project" value="UniProtKB-EC"/>
</dbReference>
<sequence length="559" mass="60456">MNAKVNNVPDQTLPGQNHAVFNQPQPLENYNLYGADRALRDSVKLGGAAWAEPDLVDHGAWAGRSETIALGFQANQSSPVLHTHDRFGHRRDTVDFHPAYHELMNRAVRGGMHSSPWTDPKPGAHVARAAKFFIQSQVEAAHCCPITMTFAAVPALLKQPSLAKQWLPGITSREYDPRNIPSEQKSGLTIGMAMTEKQGGSDVRANTTIAQALGVGGPGELYALTGHKWFMSAPMCDAFLVLAQAPAGLTCFLMPRWQPDGVKNPVHLQRLKNKMGNLANASSEVELDGAQAWMVGAEGRGVSTIIEMVAVTRFDCMIGSAGGMRQATAQALHHCNQRKAFGALLIDQPLMQNVLADLALESEAATALTMRIARALDHPGSREEKLLLRLATAVGKYWICKRTPNHAYEAMECLGGNGLMEDCIMPRLFRESPVNSIWEGSGNVQCLDVLRALKKEPESLEVFFSELALAKGADARFDRFVTTLEHEFSGSGAKEAQARNLVDRMALALQGSLLLRNSPPAIADAFCAGRLAASGGLNTGNLPAGTDFRSIIQRALPEG</sequence>
<dbReference type="NCBIfam" id="NF008594">
    <property type="entry name" value="PRK11561.1"/>
    <property type="match status" value="1"/>
</dbReference>
<keyword evidence="11" id="KW-1185">Reference proteome</keyword>
<evidence type="ECO:0000256" key="2">
    <source>
        <dbReference type="ARBA" id="ARBA00009347"/>
    </source>
</evidence>
<comment type="cofactor">
    <cofactor evidence="1 5">
        <name>FAD</name>
        <dbReference type="ChEBI" id="CHEBI:57692"/>
    </cofactor>
</comment>
<evidence type="ECO:0000256" key="4">
    <source>
        <dbReference type="ARBA" id="ARBA00022827"/>
    </source>
</evidence>
<feature type="domain" description="Acyl-CoA oxidase/dehydrogenase middle" evidence="8">
    <location>
        <begin position="191"/>
        <end position="288"/>
    </location>
</feature>
<dbReference type="InterPro" id="IPR009075">
    <property type="entry name" value="AcylCo_DH/oxidase_C"/>
</dbReference>